<feature type="transmembrane region" description="Helical" evidence="1">
    <location>
        <begin position="427"/>
        <end position="443"/>
    </location>
</feature>
<feature type="transmembrane region" description="Helical" evidence="1">
    <location>
        <begin position="179"/>
        <end position="201"/>
    </location>
</feature>
<dbReference type="AlphaFoldDB" id="A0A1G4XA64"/>
<feature type="transmembrane region" description="Helical" evidence="1">
    <location>
        <begin position="303"/>
        <end position="326"/>
    </location>
</feature>
<protein>
    <recommendedName>
        <fullName evidence="4">Alpha-1,6-mannosyltransferase</fullName>
    </recommendedName>
</protein>
<organism evidence="2 3">
    <name type="scientific">Klenkia marina</name>
    <dbReference type="NCBI Taxonomy" id="1960309"/>
    <lineage>
        <taxon>Bacteria</taxon>
        <taxon>Bacillati</taxon>
        <taxon>Actinomycetota</taxon>
        <taxon>Actinomycetes</taxon>
        <taxon>Geodermatophilales</taxon>
        <taxon>Geodermatophilaceae</taxon>
        <taxon>Klenkia</taxon>
    </lineage>
</organism>
<reference evidence="3" key="1">
    <citation type="submission" date="2016-10" db="EMBL/GenBank/DDBJ databases">
        <authorList>
            <person name="Varghese N."/>
            <person name="Submissions S."/>
        </authorList>
    </citation>
    <scope>NUCLEOTIDE SEQUENCE [LARGE SCALE GENOMIC DNA]</scope>
    <source>
        <strain evidence="3">DSM 45722</strain>
    </source>
</reference>
<feature type="transmembrane region" description="Helical" evidence="1">
    <location>
        <begin position="405"/>
        <end position="421"/>
    </location>
</feature>
<feature type="transmembrane region" description="Helical" evidence="1">
    <location>
        <begin position="89"/>
        <end position="111"/>
    </location>
</feature>
<gene>
    <name evidence="2" type="ORF">SAMN03159343_0304</name>
</gene>
<keyword evidence="3" id="KW-1185">Reference proteome</keyword>
<dbReference type="RefSeq" id="WP_092799012.1">
    <property type="nucleotide sequence ID" value="NZ_FMUH01000001.1"/>
</dbReference>
<feature type="transmembrane region" description="Helical" evidence="1">
    <location>
        <begin position="64"/>
        <end position="82"/>
    </location>
</feature>
<feature type="transmembrane region" description="Helical" evidence="1">
    <location>
        <begin position="347"/>
        <end position="367"/>
    </location>
</feature>
<keyword evidence="1" id="KW-0472">Membrane</keyword>
<evidence type="ECO:0000313" key="3">
    <source>
        <dbReference type="Proteomes" id="UP000198981"/>
    </source>
</evidence>
<accession>A0A1G4XA64</accession>
<dbReference type="STRING" id="1960309.SAMN03159343_0304"/>
<feature type="transmembrane region" description="Helical" evidence="1">
    <location>
        <begin position="379"/>
        <end position="398"/>
    </location>
</feature>
<keyword evidence="1" id="KW-0812">Transmembrane</keyword>
<name>A0A1G4XA64_9ACTN</name>
<dbReference type="Proteomes" id="UP000198981">
    <property type="component" value="Unassembled WGS sequence"/>
</dbReference>
<dbReference type="EMBL" id="FMUH01000001">
    <property type="protein sequence ID" value="SCX38119.1"/>
    <property type="molecule type" value="Genomic_DNA"/>
</dbReference>
<sequence>MTSAEPTTSRVRRGLPFVAVVGAGLFVWLMTTIGRHLAEGGTVLHLLGGYVLRGGWEVVLTPRVLMPVAVALVVVLAGPALAARVRFGALAAGSAVVAAGWAVALALTSGWHRLPEPLSVVYEYPNDVPRVGSIGTFLATFTDFVPADSADPWTTHVAGHPPGALLAFVLLDRLGLSGLGWDAALCIGGGVLAVPAVLLTVRAVADEARARVVAPFLVLAPVALWVATSADAFFAGVASWGVAGLATAAVSTGWRRDVKALAGGLLLGLALFLSFGLTALGLVAVVVVLVHRGRIGWAGVVRVLGVGAVGVLVVVALFALGGYWWLDGFHAAGDRVRSGPSYANRPLGFFLFSNLAAAVLAVGPAAVAGLACLRRHRLALLPLAALVGILASDATGLVRGETERIWLPFYVWVLCATAFLPARQLRLWLALGAVLAIGIEVTVRTEW</sequence>
<proteinExistence type="predicted"/>
<feature type="transmembrane region" description="Helical" evidence="1">
    <location>
        <begin position="266"/>
        <end position="291"/>
    </location>
</feature>
<feature type="transmembrane region" description="Helical" evidence="1">
    <location>
        <begin position="15"/>
        <end position="38"/>
    </location>
</feature>
<evidence type="ECO:0008006" key="4">
    <source>
        <dbReference type="Google" id="ProtNLM"/>
    </source>
</evidence>
<evidence type="ECO:0000313" key="2">
    <source>
        <dbReference type="EMBL" id="SCX38119.1"/>
    </source>
</evidence>
<dbReference type="OrthoDB" id="5242248at2"/>
<evidence type="ECO:0000256" key="1">
    <source>
        <dbReference type="SAM" id="Phobius"/>
    </source>
</evidence>
<feature type="transmembrane region" description="Helical" evidence="1">
    <location>
        <begin position="208"/>
        <end position="227"/>
    </location>
</feature>
<keyword evidence="1" id="KW-1133">Transmembrane helix</keyword>